<feature type="transmembrane region" description="Helical" evidence="2">
    <location>
        <begin position="92"/>
        <end position="113"/>
    </location>
</feature>
<feature type="domain" description="DUF4190" evidence="3">
    <location>
        <begin position="107"/>
        <end position="165"/>
    </location>
</feature>
<keyword evidence="5" id="KW-1185">Reference proteome</keyword>
<evidence type="ECO:0000313" key="5">
    <source>
        <dbReference type="Proteomes" id="UP000261811"/>
    </source>
</evidence>
<feature type="compositionally biased region" description="Pro residues" evidence="1">
    <location>
        <begin position="1"/>
        <end position="10"/>
    </location>
</feature>
<dbReference type="EMBL" id="QURH01000333">
    <property type="protein sequence ID" value="RFU39593.1"/>
    <property type="molecule type" value="Genomic_DNA"/>
</dbReference>
<comment type="caution">
    <text evidence="4">The sequence shown here is derived from an EMBL/GenBank/DDBJ whole genome shotgun (WGS) entry which is preliminary data.</text>
</comment>
<evidence type="ECO:0000256" key="2">
    <source>
        <dbReference type="SAM" id="Phobius"/>
    </source>
</evidence>
<protein>
    <submittedName>
        <fullName evidence="4">DUF4190 domain-containing protein</fullName>
    </submittedName>
</protein>
<dbReference type="Proteomes" id="UP000261811">
    <property type="component" value="Unassembled WGS sequence"/>
</dbReference>
<dbReference type="Pfam" id="PF13828">
    <property type="entry name" value="DUF4190"/>
    <property type="match status" value="1"/>
</dbReference>
<gene>
    <name evidence="4" type="ORF">DZF91_21665</name>
</gene>
<keyword evidence="2" id="KW-1133">Transmembrane helix</keyword>
<keyword evidence="2" id="KW-0472">Membrane</keyword>
<evidence type="ECO:0000259" key="3">
    <source>
        <dbReference type="Pfam" id="PF13828"/>
    </source>
</evidence>
<evidence type="ECO:0000313" key="4">
    <source>
        <dbReference type="EMBL" id="RFU39593.1"/>
    </source>
</evidence>
<dbReference type="AlphaFoldDB" id="A0A372JHW0"/>
<keyword evidence="2" id="KW-0812">Transmembrane</keyword>
<dbReference type="InterPro" id="IPR025241">
    <property type="entry name" value="DUF4190"/>
</dbReference>
<proteinExistence type="predicted"/>
<reference evidence="4 5" key="1">
    <citation type="submission" date="2018-08" db="EMBL/GenBank/DDBJ databases">
        <title>Actinomadura jelena sp. nov., a novel Actinomycete isolated from soil in Chad.</title>
        <authorList>
            <person name="Shi L."/>
        </authorList>
    </citation>
    <scope>NUCLEOTIDE SEQUENCE [LARGE SCALE GENOMIC DNA]</scope>
    <source>
        <strain evidence="4 5">NEAU-G17</strain>
    </source>
</reference>
<sequence length="181" mass="18729">MTPPPQQPPLPEEKPSDSGPYGGRQVPPPSRDASQGQGAYGQNGWGQPPGAPYLQGRQQQPQPPNMYGPQVPYGPYGGPPVAARSTPNGMAIVALLAGGFGLFCCFAAVVLSIIGFMGIFGLISALSAIVFGHLALHRVKRTGEPGRGMSIGGLVMGYIGTVAWVGMLIIIIVLVSRHSGA</sequence>
<feature type="transmembrane region" description="Helical" evidence="2">
    <location>
        <begin position="151"/>
        <end position="175"/>
    </location>
</feature>
<accession>A0A372JHW0</accession>
<evidence type="ECO:0000256" key="1">
    <source>
        <dbReference type="SAM" id="MobiDB-lite"/>
    </source>
</evidence>
<name>A0A372JHW0_9ACTN</name>
<feature type="region of interest" description="Disordered" evidence="1">
    <location>
        <begin position="1"/>
        <end position="71"/>
    </location>
</feature>
<feature type="transmembrane region" description="Helical" evidence="2">
    <location>
        <begin position="119"/>
        <end position="139"/>
    </location>
</feature>
<organism evidence="4 5">
    <name type="scientific">Actinomadura logoneensis</name>
    <dbReference type="NCBI Taxonomy" id="2293572"/>
    <lineage>
        <taxon>Bacteria</taxon>
        <taxon>Bacillati</taxon>
        <taxon>Actinomycetota</taxon>
        <taxon>Actinomycetes</taxon>
        <taxon>Streptosporangiales</taxon>
        <taxon>Thermomonosporaceae</taxon>
        <taxon>Actinomadura</taxon>
    </lineage>
</organism>